<feature type="domain" description="Serine-tRNA synthetase type1 N-terminal" evidence="1">
    <location>
        <begin position="25"/>
        <end position="81"/>
    </location>
</feature>
<sequence length="90" mass="9855">MHPLNWCCCRHPAGGVPVPLYLSARRVEAGVLVDEILAADEARRAALTSFEEARAEQKSFSKQVAKEKDKDTKARLVAEAKGALHKPGCR</sequence>
<accession>A0ABV5WXB4</accession>
<reference evidence="2 3" key="1">
    <citation type="submission" date="2024-09" db="EMBL/GenBank/DDBJ databases">
        <authorList>
            <person name="Sun Q."/>
            <person name="Mori K."/>
        </authorList>
    </citation>
    <scope>NUCLEOTIDE SEQUENCE [LARGE SCALE GENOMIC DNA]</scope>
    <source>
        <strain evidence="2 3">JCM 11683</strain>
    </source>
</reference>
<name>A0ABV5WXB4_9MICO</name>
<organism evidence="2 3">
    <name type="scientific">Brevibacterium otitidis</name>
    <dbReference type="NCBI Taxonomy" id="53364"/>
    <lineage>
        <taxon>Bacteria</taxon>
        <taxon>Bacillati</taxon>
        <taxon>Actinomycetota</taxon>
        <taxon>Actinomycetes</taxon>
        <taxon>Micrococcales</taxon>
        <taxon>Brevibacteriaceae</taxon>
        <taxon>Brevibacterium</taxon>
    </lineage>
</organism>
<comment type="caution">
    <text evidence="2">The sequence shown here is derived from an EMBL/GenBank/DDBJ whole genome shotgun (WGS) entry which is preliminary data.</text>
</comment>
<protein>
    <recommendedName>
        <fullName evidence="1">Serine-tRNA synthetase type1 N-terminal domain-containing protein</fullName>
    </recommendedName>
</protein>
<dbReference type="Gene3D" id="1.10.287.40">
    <property type="entry name" value="Serine-tRNA synthetase, tRNA binding domain"/>
    <property type="match status" value="1"/>
</dbReference>
<dbReference type="SUPFAM" id="SSF46589">
    <property type="entry name" value="tRNA-binding arm"/>
    <property type="match status" value="1"/>
</dbReference>
<dbReference type="EMBL" id="JBHMAU010000001">
    <property type="protein sequence ID" value="MFB9774823.1"/>
    <property type="molecule type" value="Genomic_DNA"/>
</dbReference>
<evidence type="ECO:0000259" key="1">
    <source>
        <dbReference type="Pfam" id="PF02403"/>
    </source>
</evidence>
<evidence type="ECO:0000313" key="2">
    <source>
        <dbReference type="EMBL" id="MFB9774823.1"/>
    </source>
</evidence>
<dbReference type="InterPro" id="IPR042103">
    <property type="entry name" value="SerRS_1_N_sf"/>
</dbReference>
<keyword evidence="3" id="KW-1185">Reference proteome</keyword>
<evidence type="ECO:0000313" key="3">
    <source>
        <dbReference type="Proteomes" id="UP001589707"/>
    </source>
</evidence>
<dbReference type="RefSeq" id="WP_376837432.1">
    <property type="nucleotide sequence ID" value="NZ_JBHMAU010000001.1"/>
</dbReference>
<dbReference type="InterPro" id="IPR010978">
    <property type="entry name" value="tRNA-bd_arm"/>
</dbReference>
<proteinExistence type="predicted"/>
<dbReference type="Pfam" id="PF02403">
    <property type="entry name" value="Seryl_tRNA_N"/>
    <property type="match status" value="1"/>
</dbReference>
<dbReference type="Proteomes" id="UP001589707">
    <property type="component" value="Unassembled WGS sequence"/>
</dbReference>
<gene>
    <name evidence="2" type="ORF">ACFFN1_00005</name>
</gene>
<dbReference type="InterPro" id="IPR015866">
    <property type="entry name" value="Ser-tRNA-synth_1_N"/>
</dbReference>